<reference evidence="10" key="1">
    <citation type="journal article" date="2014" name="Int. J. Syst. Evol. Microbiol.">
        <title>Complete genome sequence of Corynebacterium casei LMG S-19264T (=DSM 44701T), isolated from a smear-ripened cheese.</title>
        <authorList>
            <consortium name="US DOE Joint Genome Institute (JGI-PGF)"/>
            <person name="Walter F."/>
            <person name="Albersmeier A."/>
            <person name="Kalinowski J."/>
            <person name="Ruckert C."/>
        </authorList>
    </citation>
    <scope>NUCLEOTIDE SEQUENCE</scope>
    <source>
        <strain evidence="10">KCTC 32337</strain>
    </source>
</reference>
<keyword evidence="7" id="KW-0560">Oxidoreductase</keyword>
<reference evidence="10" key="2">
    <citation type="submission" date="2020-09" db="EMBL/GenBank/DDBJ databases">
        <authorList>
            <person name="Sun Q."/>
            <person name="Kim S."/>
        </authorList>
    </citation>
    <scope>NUCLEOTIDE SEQUENCE</scope>
    <source>
        <strain evidence="10">KCTC 32337</strain>
    </source>
</reference>
<dbReference type="InterPro" id="IPR009451">
    <property type="entry name" value="Metamine_DH_Hvc"/>
</dbReference>
<dbReference type="Gene3D" id="2.130.10.10">
    <property type="entry name" value="YVTN repeat-like/Quinoprotein amine dehydrogenase"/>
    <property type="match status" value="1"/>
</dbReference>
<comment type="caution">
    <text evidence="10">The sequence shown here is derived from an EMBL/GenBank/DDBJ whole genome shotgun (WGS) entry which is preliminary data.</text>
</comment>
<comment type="subcellular location">
    <subcellularLocation>
        <location evidence="1">Periplasm</location>
    </subcellularLocation>
</comment>
<evidence type="ECO:0008006" key="12">
    <source>
        <dbReference type="Google" id="ProtNLM"/>
    </source>
</evidence>
<evidence type="ECO:0000256" key="8">
    <source>
        <dbReference type="PIRSR" id="PIRSR609451-50"/>
    </source>
</evidence>
<evidence type="ECO:0000313" key="11">
    <source>
        <dbReference type="Proteomes" id="UP000622604"/>
    </source>
</evidence>
<comment type="similarity">
    <text evidence="2">Belongs to the aromatic amine dehydrogenase heavy chain family.</text>
</comment>
<proteinExistence type="inferred from homology"/>
<dbReference type="Pfam" id="PF06433">
    <property type="entry name" value="Me-amine-dh_H"/>
    <property type="match status" value="1"/>
</dbReference>
<evidence type="ECO:0000256" key="3">
    <source>
        <dbReference type="ARBA" id="ARBA00022448"/>
    </source>
</evidence>
<evidence type="ECO:0000256" key="1">
    <source>
        <dbReference type="ARBA" id="ARBA00004418"/>
    </source>
</evidence>
<evidence type="ECO:0000256" key="7">
    <source>
        <dbReference type="ARBA" id="ARBA00023002"/>
    </source>
</evidence>
<evidence type="ECO:0000256" key="4">
    <source>
        <dbReference type="ARBA" id="ARBA00022729"/>
    </source>
</evidence>
<dbReference type="AlphaFoldDB" id="A0A8H9IHS3"/>
<evidence type="ECO:0000313" key="10">
    <source>
        <dbReference type="EMBL" id="GGZ69367.1"/>
    </source>
</evidence>
<evidence type="ECO:0000256" key="2">
    <source>
        <dbReference type="ARBA" id="ARBA00010548"/>
    </source>
</evidence>
<dbReference type="InterPro" id="IPR015943">
    <property type="entry name" value="WD40/YVTN_repeat-like_dom_sf"/>
</dbReference>
<dbReference type="EMBL" id="BMZC01000008">
    <property type="protein sequence ID" value="GGZ69367.1"/>
    <property type="molecule type" value="Genomic_DNA"/>
</dbReference>
<evidence type="ECO:0000256" key="6">
    <source>
        <dbReference type="ARBA" id="ARBA00022982"/>
    </source>
</evidence>
<evidence type="ECO:0000256" key="9">
    <source>
        <dbReference type="SAM" id="SignalP"/>
    </source>
</evidence>
<protein>
    <recommendedName>
        <fullName evidence="12">Methylamine dehydrogenase heavy chain</fullName>
    </recommendedName>
</protein>
<dbReference type="InterPro" id="IPR011044">
    <property type="entry name" value="Quino_amine_DH_bsu"/>
</dbReference>
<evidence type="ECO:0000256" key="5">
    <source>
        <dbReference type="ARBA" id="ARBA00022764"/>
    </source>
</evidence>
<keyword evidence="5" id="KW-0574">Periplasm</keyword>
<dbReference type="RefSeq" id="WP_191866445.1">
    <property type="nucleotide sequence ID" value="NZ_BMZC01000008.1"/>
</dbReference>
<keyword evidence="6" id="KW-0249">Electron transport</keyword>
<dbReference type="Proteomes" id="UP000622604">
    <property type="component" value="Unassembled WGS sequence"/>
</dbReference>
<keyword evidence="8" id="KW-1015">Disulfide bond</keyword>
<feature type="signal peptide" evidence="9">
    <location>
        <begin position="1"/>
        <end position="36"/>
    </location>
</feature>
<sequence>MVSKKIRPVSALSSALSSTLFSALLLCSVFSPTSQAELPNDTVPNVLTLPEAHPESWLYVQDMNFWGMTEGKVIILDIASNTRNYKGQVSTGFFGSFIPSTERNEMYSAETYYARGTRGARTDVLSVWDNATLSVKKEIELPHKKRAQTVSEKNATQLIDNDKYMLVFNFTPATSVSVIDMLEHKVLNDVDIPGCSLIYPSGKRGFSTLCADGSMLSIQLDEQGKVASETRVPSFFNVDEDPLFEKYARINNVGYFPTFHGYMQPVDLSGPVAKPEEKWDLLSASEREQNWRPGGWQIISGHPDGRVFVLMHKDGVNGSHKDGGTEVWVYDTKQHKKIKTIPLETHGISLEVTKGDEALLAVTNAKMMIDVYNPKSAKLERTLSIGGDNANPFTLTAVE</sequence>
<dbReference type="GO" id="GO:0030058">
    <property type="term" value="F:aliphatic amine dehydrogenase activity"/>
    <property type="evidence" value="ECO:0007669"/>
    <property type="project" value="InterPro"/>
</dbReference>
<accession>A0A8H9IHS3</accession>
<keyword evidence="3" id="KW-0813">Transport</keyword>
<dbReference type="SUPFAM" id="SSF50969">
    <property type="entry name" value="YVTN repeat-like/Quinoprotein amine dehydrogenase"/>
    <property type="match status" value="1"/>
</dbReference>
<feature type="chain" id="PRO_5034428355" description="Methylamine dehydrogenase heavy chain" evidence="9">
    <location>
        <begin position="37"/>
        <end position="399"/>
    </location>
</feature>
<name>A0A8H9IHS3_9ALTE</name>
<gene>
    <name evidence="10" type="ORF">GCM10011274_29600</name>
</gene>
<organism evidence="10 11">
    <name type="scientific">Paraglaciecola chathamensis</name>
    <dbReference type="NCBI Taxonomy" id="368405"/>
    <lineage>
        <taxon>Bacteria</taxon>
        <taxon>Pseudomonadati</taxon>
        <taxon>Pseudomonadota</taxon>
        <taxon>Gammaproteobacteria</taxon>
        <taxon>Alteromonadales</taxon>
        <taxon>Alteromonadaceae</taxon>
        <taxon>Paraglaciecola</taxon>
    </lineage>
</organism>
<keyword evidence="4 9" id="KW-0732">Signal</keyword>
<feature type="disulfide bond" evidence="8">
    <location>
        <begin position="195"/>
        <end position="210"/>
    </location>
</feature>
<dbReference type="GO" id="GO:0042597">
    <property type="term" value="C:periplasmic space"/>
    <property type="evidence" value="ECO:0007669"/>
    <property type="project" value="UniProtKB-SubCell"/>
</dbReference>